<protein>
    <submittedName>
        <fullName evidence="1">Uncharacterized protein</fullName>
    </submittedName>
</protein>
<reference evidence="1" key="1">
    <citation type="submission" date="2017-05" db="UniProtKB">
        <authorList>
            <consortium name="EnsemblMetazoa"/>
        </authorList>
    </citation>
    <scope>IDENTIFICATION</scope>
</reference>
<dbReference type="InParanoid" id="A0A1X7UCB4"/>
<evidence type="ECO:0000313" key="1">
    <source>
        <dbReference type="EnsemblMetazoa" id="Aqu2.1.25294_001"/>
    </source>
</evidence>
<organism evidence="1">
    <name type="scientific">Amphimedon queenslandica</name>
    <name type="common">Sponge</name>
    <dbReference type="NCBI Taxonomy" id="400682"/>
    <lineage>
        <taxon>Eukaryota</taxon>
        <taxon>Metazoa</taxon>
        <taxon>Porifera</taxon>
        <taxon>Demospongiae</taxon>
        <taxon>Heteroscleromorpha</taxon>
        <taxon>Haplosclerida</taxon>
        <taxon>Niphatidae</taxon>
        <taxon>Amphimedon</taxon>
    </lineage>
</organism>
<name>A0A1X7UCB4_AMPQE</name>
<sequence length="65" mass="8165">LIYLKKMEGRQETSQIHRLQYLVYHYTIHNYCQYCSSWTHYQIHSPNHHQTLTQWHNHVHLDYLQ</sequence>
<accession>A0A1X7UCB4</accession>
<dbReference type="EnsemblMetazoa" id="Aqu2.1.25294_001">
    <property type="protein sequence ID" value="Aqu2.1.25294_001"/>
    <property type="gene ID" value="Aqu2.1.25294"/>
</dbReference>
<dbReference type="AlphaFoldDB" id="A0A1X7UCB4"/>
<proteinExistence type="predicted"/>